<keyword evidence="2" id="KW-1185">Reference proteome</keyword>
<dbReference type="RefSeq" id="WP_207871687.1">
    <property type="nucleotide sequence ID" value="NZ_CP147251.1"/>
</dbReference>
<dbReference type="EMBL" id="CP147251">
    <property type="protein sequence ID" value="WYJ75506.1"/>
    <property type="molecule type" value="Genomic_DNA"/>
</dbReference>
<organism evidence="1 2">
    <name type="scientific">Candidatus Enterococcus lowellii</name>
    <dbReference type="NCBI Taxonomy" id="2230877"/>
    <lineage>
        <taxon>Bacteria</taxon>
        <taxon>Bacillati</taxon>
        <taxon>Bacillota</taxon>
        <taxon>Bacilli</taxon>
        <taxon>Lactobacillales</taxon>
        <taxon>Enterococcaceae</taxon>
        <taxon>Enterococcus</taxon>
    </lineage>
</organism>
<reference evidence="1 2" key="1">
    <citation type="submission" date="2024-03" db="EMBL/GenBank/DDBJ databases">
        <title>The Genome Sequence of Enterococcus sp. DIV2402.</title>
        <authorList>
            <consortium name="The Broad Institute Genomics Platform"/>
            <consortium name="The Broad Institute Microbial Omics Core"/>
            <consortium name="The Broad Institute Genomic Center for Infectious Diseases"/>
            <person name="Earl A."/>
            <person name="Manson A."/>
            <person name="Gilmore M."/>
            <person name="Schwartman J."/>
            <person name="Shea T."/>
            <person name="Abouelleil A."/>
            <person name="Cao P."/>
            <person name="Chapman S."/>
            <person name="Cusick C."/>
            <person name="Young S."/>
            <person name="Neafsey D."/>
            <person name="Nusbaum C."/>
            <person name="Birren B."/>
        </authorList>
    </citation>
    <scope>NUCLEOTIDE SEQUENCE [LARGE SCALE GENOMIC DNA]</scope>
    <source>
        <strain evidence="1 2">DIV2402</strain>
    </source>
</reference>
<name>A0ABZ2SK12_9ENTE</name>
<dbReference type="SUPFAM" id="SSF47413">
    <property type="entry name" value="lambda repressor-like DNA-binding domains"/>
    <property type="match status" value="1"/>
</dbReference>
<dbReference type="Gene3D" id="1.10.260.40">
    <property type="entry name" value="lambda repressor-like DNA-binding domains"/>
    <property type="match status" value="1"/>
</dbReference>
<accession>A0ABZ2SK12</accession>
<dbReference type="Proteomes" id="UP000664701">
    <property type="component" value="Chromosome"/>
</dbReference>
<proteinExistence type="predicted"/>
<dbReference type="InterPro" id="IPR010982">
    <property type="entry name" value="Lambda_DNA-bd_dom_sf"/>
</dbReference>
<evidence type="ECO:0000313" key="2">
    <source>
        <dbReference type="Proteomes" id="UP000664701"/>
    </source>
</evidence>
<sequence>MEDEKGYVVNLELIRKTRIEKGYSLQKMVNLIEILDKTKYYRREKGLVSFKPEEIPLIACILEIPLEQMFVKVSKKKKTFTRLRN</sequence>
<protein>
    <recommendedName>
        <fullName evidence="3">HTH cro/C1-type domain-containing protein</fullName>
    </recommendedName>
</protein>
<evidence type="ECO:0008006" key="3">
    <source>
        <dbReference type="Google" id="ProtNLM"/>
    </source>
</evidence>
<gene>
    <name evidence="1" type="ORF">DOK78_000081</name>
</gene>
<evidence type="ECO:0000313" key="1">
    <source>
        <dbReference type="EMBL" id="WYJ75506.1"/>
    </source>
</evidence>